<dbReference type="AlphaFoldDB" id="A0A4Y1ZIH3"/>
<proteinExistence type="predicted"/>
<evidence type="ECO:0000313" key="1">
    <source>
        <dbReference type="EMBL" id="GAY78947.1"/>
    </source>
</evidence>
<dbReference type="Proteomes" id="UP000319716">
    <property type="component" value="Unassembled WGS sequence"/>
</dbReference>
<gene>
    <name evidence="1" type="ORF">NBRC111894_4501</name>
</gene>
<accession>A0A4Y1ZIH3</accession>
<dbReference type="EMBL" id="BEXB01000071">
    <property type="protein sequence ID" value="GAY78947.1"/>
    <property type="molecule type" value="Genomic_DNA"/>
</dbReference>
<sequence>MIAMNHRFAQIAEHFARDRLYERTPTHEGFADHSVCPDHAQAVLV</sequence>
<evidence type="ECO:0000313" key="2">
    <source>
        <dbReference type="Proteomes" id="UP000319716"/>
    </source>
</evidence>
<name>A0A4Y1ZIH3_9BACL</name>
<organism evidence="1 2">
    <name type="scientific">Sporolactobacillus inulinus</name>
    <dbReference type="NCBI Taxonomy" id="2078"/>
    <lineage>
        <taxon>Bacteria</taxon>
        <taxon>Bacillati</taxon>
        <taxon>Bacillota</taxon>
        <taxon>Bacilli</taxon>
        <taxon>Bacillales</taxon>
        <taxon>Sporolactobacillaceae</taxon>
        <taxon>Sporolactobacillus</taxon>
    </lineage>
</organism>
<comment type="caution">
    <text evidence="1">The sequence shown here is derived from an EMBL/GenBank/DDBJ whole genome shotgun (WGS) entry which is preliminary data.</text>
</comment>
<reference evidence="1 2" key="1">
    <citation type="submission" date="2017-11" db="EMBL/GenBank/DDBJ databases">
        <title>Draft Genome Sequence of Sporolactobacillus inulinus NBRC 111894 Isolated from Koso, a Japanese Sugar-Vegetable Fermented Beverage.</title>
        <authorList>
            <person name="Chiou T.Y."/>
            <person name="Oshima K."/>
            <person name="Suda W."/>
            <person name="Hattori M."/>
            <person name="Takahashi T."/>
        </authorList>
    </citation>
    <scope>NUCLEOTIDE SEQUENCE [LARGE SCALE GENOMIC DNA]</scope>
    <source>
        <strain evidence="1 2">NBRC111894</strain>
    </source>
</reference>
<protein>
    <submittedName>
        <fullName evidence="1">Uncharacterized protein</fullName>
    </submittedName>
</protein>